<feature type="region of interest" description="Disordered" evidence="3">
    <location>
        <begin position="1"/>
        <end position="138"/>
    </location>
</feature>
<dbReference type="Pfam" id="PF20924">
    <property type="entry name" value="RLIP76_Ral-bd"/>
    <property type="match status" value="1"/>
</dbReference>
<dbReference type="InterPro" id="IPR049041">
    <property type="entry name" value="RalBP1-like_Ral-bd"/>
</dbReference>
<evidence type="ECO:0000256" key="2">
    <source>
        <dbReference type="SAM" id="Coils"/>
    </source>
</evidence>
<dbReference type="PANTHER" id="PTHR12783:SF5">
    <property type="entry name" value="RALA-BINDING PROTEIN 1"/>
    <property type="match status" value="1"/>
</dbReference>
<evidence type="ECO:0000313" key="5">
    <source>
        <dbReference type="EMBL" id="BAN20700.1"/>
    </source>
</evidence>
<dbReference type="InterPro" id="IPR000198">
    <property type="entry name" value="RhoGAP_dom"/>
</dbReference>
<dbReference type="InterPro" id="IPR039767">
    <property type="entry name" value="RALBP1"/>
</dbReference>
<feature type="compositionally biased region" description="Basic and acidic residues" evidence="3">
    <location>
        <begin position="20"/>
        <end position="57"/>
    </location>
</feature>
<feature type="coiled-coil region" evidence="2">
    <location>
        <begin position="561"/>
        <end position="605"/>
    </location>
</feature>
<dbReference type="GO" id="GO:0031267">
    <property type="term" value="F:small GTPase binding"/>
    <property type="evidence" value="ECO:0007669"/>
    <property type="project" value="InterPro"/>
</dbReference>
<keyword evidence="2" id="KW-0175">Coiled coil</keyword>
<dbReference type="SUPFAM" id="SSF48350">
    <property type="entry name" value="GTPase activation domain, GAP"/>
    <property type="match status" value="1"/>
</dbReference>
<evidence type="ECO:0000256" key="3">
    <source>
        <dbReference type="SAM" id="MobiDB-lite"/>
    </source>
</evidence>
<dbReference type="InterPro" id="IPR008936">
    <property type="entry name" value="Rho_GTPase_activation_prot"/>
</dbReference>
<accession>R4WJ16</accession>
<dbReference type="GO" id="GO:0005096">
    <property type="term" value="F:GTPase activator activity"/>
    <property type="evidence" value="ECO:0007669"/>
    <property type="project" value="UniProtKB-KW"/>
</dbReference>
<feature type="compositionally biased region" description="Basic and acidic residues" evidence="3">
    <location>
        <begin position="487"/>
        <end position="507"/>
    </location>
</feature>
<proteinExistence type="evidence at transcript level"/>
<dbReference type="AlphaFoldDB" id="R4WJ16"/>
<dbReference type="GO" id="GO:0007264">
    <property type="term" value="P:small GTPase-mediated signal transduction"/>
    <property type="evidence" value="ECO:0007669"/>
    <property type="project" value="InterPro"/>
</dbReference>
<dbReference type="Gene3D" id="1.20.58.90">
    <property type="match status" value="1"/>
</dbReference>
<keyword evidence="1" id="KW-0343">GTPase activation</keyword>
<feature type="domain" description="Rho-GAP" evidence="4">
    <location>
        <begin position="153"/>
        <end position="345"/>
    </location>
</feature>
<dbReference type="PROSITE" id="PS50238">
    <property type="entry name" value="RHOGAP"/>
    <property type="match status" value="1"/>
</dbReference>
<evidence type="ECO:0000256" key="1">
    <source>
        <dbReference type="ARBA" id="ARBA00022468"/>
    </source>
</evidence>
<dbReference type="EMBL" id="AK417485">
    <property type="protein sequence ID" value="BAN20700.1"/>
    <property type="molecule type" value="mRNA"/>
</dbReference>
<dbReference type="PANTHER" id="PTHR12783">
    <property type="entry name" value="RALA BINDING PROTEIN 1 RALBP1"/>
    <property type="match status" value="1"/>
</dbReference>
<dbReference type="Pfam" id="PF00620">
    <property type="entry name" value="RhoGAP"/>
    <property type="match status" value="1"/>
</dbReference>
<name>R4WJ16_RIPPE</name>
<reference evidence="5" key="1">
    <citation type="journal article" date="2013" name="PLoS ONE">
        <title>Gene expression in gut symbiotic organ of stinkbug affected by extracellular bacterial symbiont.</title>
        <authorList>
            <person name="Futahashi R."/>
            <person name="Tanaka K."/>
            <person name="Tanahashi M."/>
            <person name="Nikoh N."/>
            <person name="Kikuchi Y."/>
            <person name="Lee B.L."/>
            <person name="Fukatsu T."/>
        </authorList>
    </citation>
    <scope>NUCLEOTIDE SEQUENCE</scope>
    <source>
        <tissue evidence="5">Midgut</tissue>
    </source>
</reference>
<dbReference type="SMART" id="SM00324">
    <property type="entry name" value="RhoGAP"/>
    <property type="match status" value="1"/>
</dbReference>
<feature type="compositionally biased region" description="Basic and acidic residues" evidence="3">
    <location>
        <begin position="89"/>
        <end position="128"/>
    </location>
</feature>
<organism evidence="5">
    <name type="scientific">Riptortus pedestris</name>
    <name type="common">Bean bug</name>
    <dbReference type="NCBI Taxonomy" id="329032"/>
    <lineage>
        <taxon>Eukaryota</taxon>
        <taxon>Metazoa</taxon>
        <taxon>Ecdysozoa</taxon>
        <taxon>Arthropoda</taxon>
        <taxon>Hexapoda</taxon>
        <taxon>Insecta</taxon>
        <taxon>Pterygota</taxon>
        <taxon>Neoptera</taxon>
        <taxon>Paraneoptera</taxon>
        <taxon>Hemiptera</taxon>
        <taxon>Heteroptera</taxon>
        <taxon>Panheteroptera</taxon>
        <taxon>Pentatomomorpha</taxon>
        <taxon>Coreoidea</taxon>
        <taxon>Alydidae</taxon>
        <taxon>Riptortus</taxon>
    </lineage>
</organism>
<feature type="compositionally biased region" description="Basic and acidic residues" evidence="3">
    <location>
        <begin position="411"/>
        <end position="440"/>
    </location>
</feature>
<feature type="region of interest" description="Disordered" evidence="3">
    <location>
        <begin position="408"/>
        <end position="544"/>
    </location>
</feature>
<dbReference type="Gene3D" id="1.10.555.10">
    <property type="entry name" value="Rho GTPase activation protein"/>
    <property type="match status" value="1"/>
</dbReference>
<evidence type="ECO:0000259" key="4">
    <source>
        <dbReference type="PROSITE" id="PS50238"/>
    </source>
</evidence>
<protein>
    <recommendedName>
        <fullName evidence="4">Rho-GAP domain-containing protein</fullName>
    </recommendedName>
</protein>
<sequence>MEFESPDVEREFPGLYASDAGKKSNDSDFSDETHERISKKDLLIGKRKDKKDKKDRGYATLEGESSPEEEADVKSPSKTKKSKPFKFPSKKEKREKSREKDGKDKESDKDKKKDDKEKKKDKDKLKVKSKEKKKPKHGDDILEVAEDLPIFGVPLTVAVERSKCHDGVDIPLIVRNCIDHVQETGLTAENLYKVSGIKSRVQQVRKMYNNHEPVSLKDFDLPVATSLLKQFLRELPEPVLTTDLVSKFEEAGAMKEVTARGAKLRELLELLPSCNRALLGWLLKHLDDVAAHEKYNKMNAQSISVTISPLLQISQRLLTALLCHVSELYPNLILTKYIPPLSSTSPTLPDTVEGLSEELAKQESLLGQIHREMYQGLTGKDREEQLWAVSRIITQLKRKLRALEKNYGQRSLDDTDSSLRLDDHSMTLSKEEGTPKKGEESPWTPLEEGPPQSVEPTIKVPVEDNGPWAPSDEGPRKLGHEAWSSLDDVRKKQHSADDAWNSLDRRSPRQTSVDIPLWNSEDGKRRGSFTPASDNPSPLPLSQIRPGKVMTAESLEVQDINREATEKAEKKQRAVIETEELMLAISRLREELEAERVEVNRIRSRIHALGGIPHTWCSLSDSSDEENSPPPNVNLNGLWKRKLELKEETKKLQAQKNCLIESISAESEACIDLRIQIKLLQLNRNLC</sequence>